<proteinExistence type="predicted"/>
<dbReference type="AlphaFoldDB" id="A0AAJ6BGG2"/>
<sequence length="249" mass="27249">MQQLKSNVTPLFLFGCGLALFLLAAGCSRNETAIRESFQSNLNFLALTADPLQLGVKIDGEIRITDLMAPADDATQVQLHYFNKEKRISIYDVATEQVLFDSLFVIHTNTVSISLFQQSSGSPLVLVAPPAGMAPPAAGYSKASIVYTFPELPAEVKVVVLNNAATGADYEPTDSFLLKKGEFSPYFLGKNGLRKPRLLFYTPDADRRLLAEVDAGQFSGLITPFVVLAIRRQISYVNGVYALSTQQLY</sequence>
<organism evidence="1 2">
    <name type="scientific">Candidatus Pseudobacter hemicellulosilyticus</name>
    <dbReference type="NCBI Taxonomy" id="3121375"/>
    <lineage>
        <taxon>Bacteria</taxon>
        <taxon>Pseudomonadati</taxon>
        <taxon>Bacteroidota</taxon>
        <taxon>Chitinophagia</taxon>
        <taxon>Chitinophagales</taxon>
        <taxon>Chitinophagaceae</taxon>
        <taxon>Pseudobacter</taxon>
    </lineage>
</organism>
<dbReference type="EMBL" id="CP119311">
    <property type="protein sequence ID" value="WEK35242.1"/>
    <property type="molecule type" value="Genomic_DNA"/>
</dbReference>
<name>A0AAJ6BGG2_9BACT</name>
<gene>
    <name evidence="1" type="ORF">P0Y53_22355</name>
</gene>
<dbReference type="Proteomes" id="UP001220610">
    <property type="component" value="Chromosome"/>
</dbReference>
<reference evidence="1" key="1">
    <citation type="submission" date="2023-03" db="EMBL/GenBank/DDBJ databases">
        <title>Andean soil-derived lignocellulolytic bacterial consortium as a source of novel taxa and putative plastic-active enzymes.</title>
        <authorList>
            <person name="Diaz-Garcia L."/>
            <person name="Chuvochina M."/>
            <person name="Feuerriegel G."/>
            <person name="Bunk B."/>
            <person name="Sproer C."/>
            <person name="Streit W.R."/>
            <person name="Rodriguez L.M."/>
            <person name="Overmann J."/>
            <person name="Jimenez D.J."/>
        </authorList>
    </citation>
    <scope>NUCLEOTIDE SEQUENCE</scope>
    <source>
        <strain evidence="1">MAG 7</strain>
    </source>
</reference>
<dbReference type="PROSITE" id="PS51257">
    <property type="entry name" value="PROKAR_LIPOPROTEIN"/>
    <property type="match status" value="1"/>
</dbReference>
<accession>A0AAJ6BGG2</accession>
<protein>
    <submittedName>
        <fullName evidence="1">Uncharacterized protein</fullName>
    </submittedName>
</protein>
<evidence type="ECO:0000313" key="2">
    <source>
        <dbReference type="Proteomes" id="UP001220610"/>
    </source>
</evidence>
<evidence type="ECO:0000313" key="1">
    <source>
        <dbReference type="EMBL" id="WEK35242.1"/>
    </source>
</evidence>